<dbReference type="Pfam" id="PF06569">
    <property type="entry name" value="DUF1128"/>
    <property type="match status" value="1"/>
</dbReference>
<evidence type="ECO:0000313" key="2">
    <source>
        <dbReference type="Proteomes" id="UP000199225"/>
    </source>
</evidence>
<dbReference type="AlphaFoldDB" id="A0A1G8QCH5"/>
<dbReference type="RefSeq" id="WP_093191777.1">
    <property type="nucleotide sequence ID" value="NZ_FNEV01000001.1"/>
</dbReference>
<name>A0A1G8QCH5_9BACI</name>
<dbReference type="OrthoDB" id="2361695at2"/>
<proteinExistence type="predicted"/>
<organism evidence="1 2">
    <name type="scientific">Salimicrobium halophilum</name>
    <dbReference type="NCBI Taxonomy" id="86666"/>
    <lineage>
        <taxon>Bacteria</taxon>
        <taxon>Bacillati</taxon>
        <taxon>Bacillota</taxon>
        <taxon>Bacilli</taxon>
        <taxon>Bacillales</taxon>
        <taxon>Bacillaceae</taxon>
        <taxon>Salimicrobium</taxon>
    </lineage>
</organism>
<gene>
    <name evidence="1" type="ORF">SAMN04490247_0536</name>
</gene>
<dbReference type="STRING" id="86666.SAMN04490247_0536"/>
<dbReference type="Proteomes" id="UP000199225">
    <property type="component" value="Unassembled WGS sequence"/>
</dbReference>
<accession>A0A1G8QCH5</accession>
<reference evidence="2" key="1">
    <citation type="submission" date="2016-10" db="EMBL/GenBank/DDBJ databases">
        <authorList>
            <person name="Varghese N."/>
            <person name="Submissions S."/>
        </authorList>
    </citation>
    <scope>NUCLEOTIDE SEQUENCE [LARGE SCALE GENOMIC DNA]</scope>
    <source>
        <strain evidence="2">DSM 4771</strain>
    </source>
</reference>
<dbReference type="InterPro" id="IPR009507">
    <property type="entry name" value="UPF0435"/>
</dbReference>
<keyword evidence="2" id="KW-1185">Reference proteome</keyword>
<sequence length="74" mass="8703">MSLEEANRDNLNTLIETLADRLQVVNRGLLDPEDFDLDHYHDIKELYDIIEMKGQLSVSEIQAFVSELSKYRKY</sequence>
<evidence type="ECO:0000313" key="1">
    <source>
        <dbReference type="EMBL" id="SDJ02509.1"/>
    </source>
</evidence>
<protein>
    <submittedName>
        <fullName evidence="1">Uncharacterized protein YfkK, UPF0435 family</fullName>
    </submittedName>
</protein>
<dbReference type="EMBL" id="FNEV01000001">
    <property type="protein sequence ID" value="SDJ02509.1"/>
    <property type="molecule type" value="Genomic_DNA"/>
</dbReference>